<dbReference type="InterPro" id="IPR016171">
    <property type="entry name" value="Vanillyl_alc_oxidase_C-sub2"/>
</dbReference>
<evidence type="ECO:0000259" key="4">
    <source>
        <dbReference type="PROSITE" id="PS51387"/>
    </source>
</evidence>
<dbReference type="PANTHER" id="PTHR46568:SF1">
    <property type="entry name" value="ALKYLDIHYDROXYACETONEPHOSPHATE SYNTHASE, PEROXISOMAL"/>
    <property type="match status" value="1"/>
</dbReference>
<name>A0A6J7VWW7_9ZZZZ</name>
<dbReference type="Gene3D" id="3.30.465.10">
    <property type="match status" value="1"/>
</dbReference>
<keyword evidence="3" id="KW-0274">FAD</keyword>
<dbReference type="EMBL" id="CAFBRX010000022">
    <property type="protein sequence ID" value="CAB5114335.1"/>
    <property type="molecule type" value="Genomic_DNA"/>
</dbReference>
<comment type="similarity">
    <text evidence="1">Belongs to the FAD-binding oxidoreductase/transferase type 4 family.</text>
</comment>
<dbReference type="PANTHER" id="PTHR46568">
    <property type="entry name" value="ALKYLDIHYDROXYACETONEPHOSPHATE SYNTHASE, PEROXISOMAL"/>
    <property type="match status" value="1"/>
</dbReference>
<dbReference type="Pfam" id="PF01565">
    <property type="entry name" value="FAD_binding_4"/>
    <property type="match status" value="1"/>
</dbReference>
<evidence type="ECO:0000256" key="1">
    <source>
        <dbReference type="ARBA" id="ARBA00008000"/>
    </source>
</evidence>
<dbReference type="InterPro" id="IPR004113">
    <property type="entry name" value="FAD-bd_oxidored_4_C"/>
</dbReference>
<dbReference type="SUPFAM" id="SSF56176">
    <property type="entry name" value="FAD-binding/transporter-associated domain-like"/>
    <property type="match status" value="1"/>
</dbReference>
<dbReference type="InterPro" id="IPR016169">
    <property type="entry name" value="FAD-bd_PCMH_sub2"/>
</dbReference>
<dbReference type="EMBL" id="CAEZSL010000008">
    <property type="protein sequence ID" value="CAB4533007.1"/>
    <property type="molecule type" value="Genomic_DNA"/>
</dbReference>
<evidence type="ECO:0000313" key="10">
    <source>
        <dbReference type="EMBL" id="CAB5114335.1"/>
    </source>
</evidence>
<dbReference type="GO" id="GO:0005777">
    <property type="term" value="C:peroxisome"/>
    <property type="evidence" value="ECO:0007669"/>
    <property type="project" value="UniProtKB-ARBA"/>
</dbReference>
<evidence type="ECO:0000313" key="8">
    <source>
        <dbReference type="EMBL" id="CAB4771075.1"/>
    </source>
</evidence>
<dbReference type="EMBL" id="CAFBQJ010000004">
    <property type="protein sequence ID" value="CAB5044092.1"/>
    <property type="molecule type" value="Genomic_DNA"/>
</dbReference>
<dbReference type="Gene3D" id="1.10.45.10">
    <property type="entry name" value="Vanillyl-alcohol Oxidase, Chain A, domain 4"/>
    <property type="match status" value="1"/>
</dbReference>
<accession>A0A6J7VWW7</accession>
<dbReference type="InterPro" id="IPR016164">
    <property type="entry name" value="FAD-linked_Oxase-like_C"/>
</dbReference>
<protein>
    <submittedName>
        <fullName evidence="10">Unannotated protein</fullName>
    </submittedName>
</protein>
<dbReference type="InterPro" id="IPR006094">
    <property type="entry name" value="Oxid_FAD_bind_N"/>
</dbReference>
<keyword evidence="2" id="KW-0285">Flavoprotein</keyword>
<gene>
    <name evidence="5" type="ORF">UFOPK1421_00121</name>
    <name evidence="6" type="ORF">UFOPK1820_00987</name>
    <name evidence="7" type="ORF">UFOPK1960_00425</name>
    <name evidence="8" type="ORF">UFOPK2921_00261</name>
    <name evidence="9" type="ORF">UFOPK4275_00058</name>
    <name evidence="10" type="ORF">UFOPK4422_00354</name>
</gene>
<organism evidence="10">
    <name type="scientific">freshwater metagenome</name>
    <dbReference type="NCBI Taxonomy" id="449393"/>
    <lineage>
        <taxon>unclassified sequences</taxon>
        <taxon>metagenomes</taxon>
        <taxon>ecological metagenomes</taxon>
    </lineage>
</organism>
<proteinExistence type="inferred from homology"/>
<evidence type="ECO:0000313" key="7">
    <source>
        <dbReference type="EMBL" id="CAB4626572.1"/>
    </source>
</evidence>
<dbReference type="GO" id="GO:0071949">
    <property type="term" value="F:FAD binding"/>
    <property type="evidence" value="ECO:0007669"/>
    <property type="project" value="InterPro"/>
</dbReference>
<evidence type="ECO:0000313" key="6">
    <source>
        <dbReference type="EMBL" id="CAB4604822.1"/>
    </source>
</evidence>
<dbReference type="GO" id="GO:0008610">
    <property type="term" value="P:lipid biosynthetic process"/>
    <property type="evidence" value="ECO:0007669"/>
    <property type="project" value="InterPro"/>
</dbReference>
<dbReference type="SUPFAM" id="SSF55103">
    <property type="entry name" value="FAD-linked oxidases, C-terminal domain"/>
    <property type="match status" value="1"/>
</dbReference>
<dbReference type="AlphaFoldDB" id="A0A6J7VWW7"/>
<evidence type="ECO:0000256" key="3">
    <source>
        <dbReference type="ARBA" id="ARBA00022827"/>
    </source>
</evidence>
<dbReference type="EMBL" id="CAEZUK010000164">
    <property type="protein sequence ID" value="CAB4604822.1"/>
    <property type="molecule type" value="Genomic_DNA"/>
</dbReference>
<dbReference type="PROSITE" id="PS51387">
    <property type="entry name" value="FAD_PCMH"/>
    <property type="match status" value="1"/>
</dbReference>
<evidence type="ECO:0000313" key="9">
    <source>
        <dbReference type="EMBL" id="CAB5044092.1"/>
    </source>
</evidence>
<feature type="domain" description="FAD-binding PCMH-type" evidence="4">
    <location>
        <begin position="76"/>
        <end position="254"/>
    </location>
</feature>
<evidence type="ECO:0000313" key="5">
    <source>
        <dbReference type="EMBL" id="CAB4533007.1"/>
    </source>
</evidence>
<dbReference type="InterPro" id="IPR036318">
    <property type="entry name" value="FAD-bd_PCMH-like_sf"/>
</dbReference>
<dbReference type="InterPro" id="IPR025650">
    <property type="entry name" value="Alkyl-DHAP_Synthase"/>
</dbReference>
<dbReference type="EMBL" id="CAEZVL010000043">
    <property type="protein sequence ID" value="CAB4626572.1"/>
    <property type="molecule type" value="Genomic_DNA"/>
</dbReference>
<reference evidence="10" key="1">
    <citation type="submission" date="2020-05" db="EMBL/GenBank/DDBJ databases">
        <authorList>
            <person name="Chiriac C."/>
            <person name="Salcher M."/>
            <person name="Ghai R."/>
            <person name="Kavagutti S V."/>
        </authorList>
    </citation>
    <scope>NUCLEOTIDE SEQUENCE</scope>
</reference>
<dbReference type="Gene3D" id="3.40.462.40">
    <property type="entry name" value="FAD-linked oxidase, cap domain/gating helix"/>
    <property type="match status" value="1"/>
</dbReference>
<dbReference type="EMBL" id="CAEZZV010000020">
    <property type="protein sequence ID" value="CAB4771075.1"/>
    <property type="molecule type" value="Genomic_DNA"/>
</dbReference>
<sequence length="506" mass="53779">MNKKLFEYHITSPIDLVTAEDGHVASHFGHTVIGLKASHITALSQICSTDTSPSVTAEASRDWWPLTMHWGLAGEVPAQAAAVCRPASTEQIAHLLSYCNEERIPVTAAGGRSGVCGASIPLYGGVVLDTTAMQGVVSVDDESLTVEILPGTFGPDLEAHLAPMGLTVGHYPQSFDIATVGGWVACRGAGQYSTRYGKIEDMVIGLEVVLADGTIVRTGGSPKAASGPDLNQLFIGSEGTLGIITRIWLKCHPVATLERRAAFGFATFEDGLEACRRIMRRGATPAVLRLYDAPESQRGQGGDGVICALLVLDEGDVASVNASMSIVEEECLATIGCIPRDVDAVEKWMHHRNDTSALQALTKKGFVVDTMEIAAPWSALPAIFDATRQAMLAVPHARSATCHLSHSYIDGACLYFTFAATPPPGEVESTYLAMWDAGARSVLAHGGNLSHHHGVGLNRARFVRETMGSSFAVLIAMKNSLDPQGILNPGKMGLPIPDYLTALNWP</sequence>
<dbReference type="GO" id="GO:0008609">
    <property type="term" value="F:alkylglycerone-phosphate synthase activity"/>
    <property type="evidence" value="ECO:0007669"/>
    <property type="project" value="InterPro"/>
</dbReference>
<dbReference type="Pfam" id="PF02913">
    <property type="entry name" value="FAD-oxidase_C"/>
    <property type="match status" value="1"/>
</dbReference>
<dbReference type="InterPro" id="IPR016166">
    <property type="entry name" value="FAD-bd_PCMH"/>
</dbReference>
<evidence type="ECO:0000256" key="2">
    <source>
        <dbReference type="ARBA" id="ARBA00022630"/>
    </source>
</evidence>